<dbReference type="InterPro" id="IPR040648">
    <property type="entry name" value="HMGXB3_CxC4"/>
</dbReference>
<keyword evidence="4" id="KW-1185">Reference proteome</keyword>
<accession>A0ABR2Z996</accession>
<evidence type="ECO:0000259" key="2">
    <source>
        <dbReference type="Pfam" id="PF18717"/>
    </source>
</evidence>
<protein>
    <recommendedName>
        <fullName evidence="2">HMG domain-containing protein</fullName>
    </recommendedName>
</protein>
<evidence type="ECO:0000313" key="3">
    <source>
        <dbReference type="EMBL" id="KAL0057799.1"/>
    </source>
</evidence>
<proteinExistence type="predicted"/>
<dbReference type="Pfam" id="PF18717">
    <property type="entry name" value="CxC4"/>
    <property type="match status" value="1"/>
</dbReference>
<feature type="compositionally biased region" description="Basic and acidic residues" evidence="1">
    <location>
        <begin position="590"/>
        <end position="606"/>
    </location>
</feature>
<feature type="domain" description="HMG" evidence="2">
    <location>
        <begin position="384"/>
        <end position="504"/>
    </location>
</feature>
<organism evidence="3 4">
    <name type="scientific">Marasmius tenuissimus</name>
    <dbReference type="NCBI Taxonomy" id="585030"/>
    <lineage>
        <taxon>Eukaryota</taxon>
        <taxon>Fungi</taxon>
        <taxon>Dikarya</taxon>
        <taxon>Basidiomycota</taxon>
        <taxon>Agaricomycotina</taxon>
        <taxon>Agaricomycetes</taxon>
        <taxon>Agaricomycetidae</taxon>
        <taxon>Agaricales</taxon>
        <taxon>Marasmiineae</taxon>
        <taxon>Marasmiaceae</taxon>
        <taxon>Marasmius</taxon>
    </lineage>
</organism>
<dbReference type="Proteomes" id="UP001437256">
    <property type="component" value="Unassembled WGS sequence"/>
</dbReference>
<evidence type="ECO:0000256" key="1">
    <source>
        <dbReference type="SAM" id="MobiDB-lite"/>
    </source>
</evidence>
<evidence type="ECO:0000313" key="4">
    <source>
        <dbReference type="Proteomes" id="UP001437256"/>
    </source>
</evidence>
<feature type="region of interest" description="Disordered" evidence="1">
    <location>
        <begin position="55"/>
        <end position="98"/>
    </location>
</feature>
<reference evidence="3 4" key="1">
    <citation type="submission" date="2024-05" db="EMBL/GenBank/DDBJ databases">
        <title>A draft genome resource for the thread blight pathogen Marasmius tenuissimus strain MS-2.</title>
        <authorList>
            <person name="Yulfo-Soto G.E."/>
            <person name="Baruah I.K."/>
            <person name="Amoako-Attah I."/>
            <person name="Bukari Y."/>
            <person name="Meinhardt L.W."/>
            <person name="Bailey B.A."/>
            <person name="Cohen S.P."/>
        </authorList>
    </citation>
    <scope>NUCLEOTIDE SEQUENCE [LARGE SCALE GENOMIC DNA]</scope>
    <source>
        <strain evidence="3 4">MS-2</strain>
    </source>
</reference>
<feature type="region of interest" description="Disordered" evidence="1">
    <location>
        <begin position="585"/>
        <end position="606"/>
    </location>
</feature>
<dbReference type="EMBL" id="JBBXMP010000432">
    <property type="protein sequence ID" value="KAL0057799.1"/>
    <property type="molecule type" value="Genomic_DNA"/>
</dbReference>
<gene>
    <name evidence="3" type="ORF">AAF712_015542</name>
</gene>
<name>A0ABR2Z996_9AGAR</name>
<comment type="caution">
    <text evidence="3">The sequence shown here is derived from an EMBL/GenBank/DDBJ whole genome shotgun (WGS) entry which is preliminary data.</text>
</comment>
<sequence>MTTTPFDNIFEHEDVAEGSNNTDVWKGIGDLHDHSSEARGVEDVWSTWNRNVDRDESEVPMGESPMKKRRTRRGRAEGGRRSGTTKRMHREPTSPVETEQATVAFTTDVEHFVDCGLDENIVAHINYDEGTGEESTHDDGLEVYMELFQEGEVGFIPVGTYLFAVQGWDKKNREPTSRWYHFEAKRVGDDVQIVCFCPQAKEKEACVHRETYLEFRDEEFRDLENRVFLSVRVVWFWRVLEDNTPEEGQIWMNRFSVGLGQEGMVIVNKRAIVSFLGSDTGAGVWTCSECSGGKCAHRTAARRIFGQVMGTEDLGGSVDRVTPELEEEEDVVMFADRHGGRLDDVSISYLPVRPPAWAELPDDHPHYPGPTNSENPLSLIPLSAQNRSPCGRKDCMVNDITKEVRTCTVYTLNQSYRAEIELLPCSACPPCKHCFVGPDPRDLGLFNFNNSVLFTHDILDEYTSQYTSSETLFVAFVETTTRRYERMGSKFVKEDLFRSVWFAFVRIQDFSNDMTCKRCGQEPDCLIWDGVTLGFGRKHLTDSLRPPTYTDSLSLQRQRGYPQKPQLLTDEAQLRRLIRRWVKNGKKGGKQREDHEMGSKDGRQPEDAWNMREEFRTIVGHLARVSKDLALLFSNALSGKADLSLVLRQAYMSLFEQIAADESALQMVGVRCLPVLEDFVQRPTWEMGSRLVDIPALYNVLELEFRLNGKYPEEVVKVASWMLERTRAVWANTCRHNRQVVDDPAIEEQSAAAWMQVSMN</sequence>